<evidence type="ECO:0000313" key="2">
    <source>
        <dbReference type="Proteomes" id="UP000231409"/>
    </source>
</evidence>
<reference evidence="1 2" key="1">
    <citation type="submission" date="2017-09" db="EMBL/GenBank/DDBJ databases">
        <title>The draft genome sequences of Marinobacter sp. PWS21.</title>
        <authorList>
            <person name="Cao J."/>
        </authorList>
    </citation>
    <scope>NUCLEOTIDE SEQUENCE [LARGE SCALE GENOMIC DNA]</scope>
    <source>
        <strain evidence="1 2">PWS21</strain>
    </source>
</reference>
<gene>
    <name evidence="1" type="ORF">CLH61_02000</name>
</gene>
<dbReference type="EMBL" id="NTFH01000003">
    <property type="protein sequence ID" value="PHQ16772.1"/>
    <property type="molecule type" value="Genomic_DNA"/>
</dbReference>
<organism evidence="1 2">
    <name type="scientific">Marinobacter profundi</name>
    <dbReference type="NCBI Taxonomy" id="2666256"/>
    <lineage>
        <taxon>Bacteria</taxon>
        <taxon>Pseudomonadati</taxon>
        <taxon>Pseudomonadota</taxon>
        <taxon>Gammaproteobacteria</taxon>
        <taxon>Pseudomonadales</taxon>
        <taxon>Marinobacteraceae</taxon>
        <taxon>Marinobacter</taxon>
    </lineage>
</organism>
<name>A0A2G1UQM8_9GAMM</name>
<dbReference type="AlphaFoldDB" id="A0A2G1UQM8"/>
<proteinExistence type="predicted"/>
<evidence type="ECO:0000313" key="1">
    <source>
        <dbReference type="EMBL" id="PHQ16772.1"/>
    </source>
</evidence>
<dbReference type="Proteomes" id="UP000231409">
    <property type="component" value="Unassembled WGS sequence"/>
</dbReference>
<comment type="caution">
    <text evidence="1">The sequence shown here is derived from an EMBL/GenBank/DDBJ whole genome shotgun (WGS) entry which is preliminary data.</text>
</comment>
<keyword evidence="2" id="KW-1185">Reference proteome</keyword>
<accession>A0A2G1UQM8</accession>
<sequence>MLMLVSGMQGCASYYSHFAMFPAENSAGEARQVRISWQTAEYPGWWFADDKASTIKVETQCSERVWRLSDSSQDEARACGGDIGACAEPRMDRLAGTNQPAAAEVMCMAINPGDHGRITGLRGVVELQVYCEPVSTRQGEGDKAVNTDYVRPSVVPYQVPVRRVERGSAADRLPELDDVLCKHS</sequence>
<protein>
    <submittedName>
        <fullName evidence="1">Uncharacterized protein</fullName>
    </submittedName>
</protein>